<dbReference type="InterPro" id="IPR004089">
    <property type="entry name" value="MCPsignal_dom"/>
</dbReference>
<feature type="domain" description="Methyl-accepting transducer" evidence="5">
    <location>
        <begin position="1"/>
        <end position="77"/>
    </location>
</feature>
<accession>A0ABU9HGN0</accession>
<dbReference type="SUPFAM" id="SSF58104">
    <property type="entry name" value="Methyl-accepting chemotaxis protein (MCP) signaling domain"/>
    <property type="match status" value="1"/>
</dbReference>
<comment type="similarity">
    <text evidence="3">Belongs to the methyl-accepting chemotaxis (MCP) protein family.</text>
</comment>
<evidence type="ECO:0000256" key="3">
    <source>
        <dbReference type="ARBA" id="ARBA00029447"/>
    </source>
</evidence>
<reference evidence="6 7" key="1">
    <citation type="submission" date="2024-02" db="EMBL/GenBank/DDBJ databases">
        <title>Bacteria isolated from the canopy kelp, Nereocystis luetkeana.</title>
        <authorList>
            <person name="Pfister C.A."/>
            <person name="Younker I.T."/>
            <person name="Light S.H."/>
        </authorList>
    </citation>
    <scope>NUCLEOTIDE SEQUENCE [LARGE SCALE GENOMIC DNA]</scope>
    <source>
        <strain evidence="6 7">TI.2.07</strain>
    </source>
</reference>
<dbReference type="PANTHER" id="PTHR32089:SF112">
    <property type="entry name" value="LYSOZYME-LIKE PROTEIN-RELATED"/>
    <property type="match status" value="1"/>
</dbReference>
<evidence type="ECO:0000256" key="4">
    <source>
        <dbReference type="PROSITE-ProRule" id="PRU00284"/>
    </source>
</evidence>
<gene>
    <name evidence="6" type="ORF">V6255_18310</name>
</gene>
<comment type="caution">
    <text evidence="6">The sequence shown here is derived from an EMBL/GenBank/DDBJ whole genome shotgun (WGS) entry which is preliminary data.</text>
</comment>
<dbReference type="InterPro" id="IPR004090">
    <property type="entry name" value="Chemotax_Me-accpt_rcpt"/>
</dbReference>
<organism evidence="6 7">
    <name type="scientific">Psychromonas arctica</name>
    <dbReference type="NCBI Taxonomy" id="168275"/>
    <lineage>
        <taxon>Bacteria</taxon>
        <taxon>Pseudomonadati</taxon>
        <taxon>Pseudomonadota</taxon>
        <taxon>Gammaproteobacteria</taxon>
        <taxon>Alteromonadales</taxon>
        <taxon>Psychromonadaceae</taxon>
        <taxon>Psychromonas</taxon>
    </lineage>
</organism>
<keyword evidence="7" id="KW-1185">Reference proteome</keyword>
<proteinExistence type="inferred from homology"/>
<evidence type="ECO:0000313" key="7">
    <source>
        <dbReference type="Proteomes" id="UP001366060"/>
    </source>
</evidence>
<evidence type="ECO:0000256" key="2">
    <source>
        <dbReference type="ARBA" id="ARBA00023224"/>
    </source>
</evidence>
<dbReference type="PROSITE" id="PS50111">
    <property type="entry name" value="CHEMOTAXIS_TRANSDUC_2"/>
    <property type="match status" value="1"/>
</dbReference>
<dbReference type="Gene3D" id="1.10.287.950">
    <property type="entry name" value="Methyl-accepting chemotaxis protein"/>
    <property type="match status" value="1"/>
</dbReference>
<dbReference type="PRINTS" id="PR00260">
    <property type="entry name" value="CHEMTRNSDUCR"/>
</dbReference>
<dbReference type="PANTHER" id="PTHR32089">
    <property type="entry name" value="METHYL-ACCEPTING CHEMOTAXIS PROTEIN MCPB"/>
    <property type="match status" value="1"/>
</dbReference>
<dbReference type="RefSeq" id="WP_341629412.1">
    <property type="nucleotide sequence ID" value="NZ_JBAKBA010000208.1"/>
</dbReference>
<name>A0ABU9HGN0_9GAMM</name>
<feature type="non-terminal residue" evidence="6">
    <location>
        <position position="77"/>
    </location>
</feature>
<evidence type="ECO:0000313" key="6">
    <source>
        <dbReference type="EMBL" id="MEL0661066.1"/>
    </source>
</evidence>
<feature type="non-terminal residue" evidence="6">
    <location>
        <position position="1"/>
    </location>
</feature>
<dbReference type="Proteomes" id="UP001366060">
    <property type="component" value="Unassembled WGS sequence"/>
</dbReference>
<keyword evidence="2 4" id="KW-0807">Transducer</keyword>
<dbReference type="Pfam" id="PF00015">
    <property type="entry name" value="MCPsignal"/>
    <property type="match status" value="1"/>
</dbReference>
<dbReference type="EMBL" id="JBAKBA010000208">
    <property type="protein sequence ID" value="MEL0661066.1"/>
    <property type="molecule type" value="Genomic_DNA"/>
</dbReference>
<protein>
    <submittedName>
        <fullName evidence="6">Methyl-accepting chemotaxis protein</fullName>
    </submittedName>
</protein>
<sequence>EVAAAATSINTMKDNTHEIIKAFRVIGELADQTNLLALNAAIEPARAGEQSRAFAVVADEVRSLGARTQTSTAEINK</sequence>
<comment type="subcellular location">
    <subcellularLocation>
        <location evidence="1">Membrane</location>
    </subcellularLocation>
</comment>
<evidence type="ECO:0000256" key="1">
    <source>
        <dbReference type="ARBA" id="ARBA00004370"/>
    </source>
</evidence>
<evidence type="ECO:0000259" key="5">
    <source>
        <dbReference type="PROSITE" id="PS50111"/>
    </source>
</evidence>